<proteinExistence type="predicted"/>
<evidence type="ECO:0000256" key="1">
    <source>
        <dbReference type="SAM" id="MobiDB-lite"/>
    </source>
</evidence>
<feature type="compositionally biased region" description="Basic residues" evidence="1">
    <location>
        <begin position="106"/>
        <end position="115"/>
    </location>
</feature>
<feature type="compositionally biased region" description="Basic residues" evidence="1">
    <location>
        <begin position="225"/>
        <end position="242"/>
    </location>
</feature>
<feature type="compositionally biased region" description="Basic and acidic residues" evidence="1">
    <location>
        <begin position="124"/>
        <end position="140"/>
    </location>
</feature>
<name>A0A6J4LXX7_9ACTN</name>
<dbReference type="EMBL" id="CADCUB010000123">
    <property type="protein sequence ID" value="CAA9344397.1"/>
    <property type="molecule type" value="Genomic_DNA"/>
</dbReference>
<accession>A0A6J4LXX7</accession>
<feature type="non-terminal residue" evidence="2">
    <location>
        <position position="1"/>
    </location>
</feature>
<evidence type="ECO:0000313" key="2">
    <source>
        <dbReference type="EMBL" id="CAA9344397.1"/>
    </source>
</evidence>
<organism evidence="2">
    <name type="scientific">uncultured Frankineae bacterium</name>
    <dbReference type="NCBI Taxonomy" id="437475"/>
    <lineage>
        <taxon>Bacteria</taxon>
        <taxon>Bacillati</taxon>
        <taxon>Actinomycetota</taxon>
        <taxon>Actinomycetes</taxon>
        <taxon>Frankiales</taxon>
        <taxon>environmental samples</taxon>
    </lineage>
</organism>
<feature type="non-terminal residue" evidence="2">
    <location>
        <position position="267"/>
    </location>
</feature>
<feature type="compositionally biased region" description="Basic and acidic residues" evidence="1">
    <location>
        <begin position="243"/>
        <end position="260"/>
    </location>
</feature>
<feature type="compositionally biased region" description="Basic residues" evidence="1">
    <location>
        <begin position="22"/>
        <end position="43"/>
    </location>
</feature>
<gene>
    <name evidence="2" type="ORF">AVDCRST_MAG07-2578</name>
</gene>
<feature type="compositionally biased region" description="Basic residues" evidence="1">
    <location>
        <begin position="144"/>
        <end position="155"/>
    </location>
</feature>
<feature type="compositionally biased region" description="Basic and acidic residues" evidence="1">
    <location>
        <begin position="82"/>
        <end position="98"/>
    </location>
</feature>
<sequence length="267" mass="29482">ERRPGDRRSLRLRRGGLPPARPARRPGRPVRRRRGRRAARGRRARGDLPALRRLGRRPGRGDHRGGRAGARRARPGVPQRGGVDRLRDRRGLRPREVPAGDGDQPRRRRLRRPRGAPRAAPAGRRVDRGDGVDGRSDRHAVRPGVRRQQARRRGARAGARAGTAAAGDPDQRLLPGVRRDEDHLGHQVDAGRQRCPDHPGRGRRGGGPAGVRLLRDRPGVAAAGRARRHALPVPRHPRAAGRRRGEGRTGRPDRCPDRHGRTAACVL</sequence>
<feature type="compositionally biased region" description="Low complexity" evidence="1">
    <location>
        <begin position="156"/>
        <end position="167"/>
    </location>
</feature>
<reference evidence="2" key="1">
    <citation type="submission" date="2020-02" db="EMBL/GenBank/DDBJ databases">
        <authorList>
            <person name="Meier V. D."/>
        </authorList>
    </citation>
    <scope>NUCLEOTIDE SEQUENCE</scope>
    <source>
        <strain evidence="2">AVDCRST_MAG07</strain>
    </source>
</reference>
<dbReference type="AlphaFoldDB" id="A0A6J4LXX7"/>
<feature type="region of interest" description="Disordered" evidence="1">
    <location>
        <begin position="1"/>
        <end position="267"/>
    </location>
</feature>
<protein>
    <submittedName>
        <fullName evidence="2">Uncharacterized protein</fullName>
    </submittedName>
</protein>
<feature type="compositionally biased region" description="Basic and acidic residues" evidence="1">
    <location>
        <begin position="177"/>
        <end position="200"/>
    </location>
</feature>